<evidence type="ECO:0000313" key="2">
    <source>
        <dbReference type="Proteomes" id="UP000765509"/>
    </source>
</evidence>
<gene>
    <name evidence="1" type="ORF">O181_084128</name>
</gene>
<evidence type="ECO:0000313" key="1">
    <source>
        <dbReference type="EMBL" id="MBW0544413.1"/>
    </source>
</evidence>
<sequence>MQIIDEIHFVQSNIDVKVGKLDAKLTKITFDINELKKNDKQSSEMHKSVITELELLNNTWDRIEKKYQVQNDEMEDLSILNISDKLKILKAHVLERAKNTN</sequence>
<dbReference type="EMBL" id="AVOT02049245">
    <property type="protein sequence ID" value="MBW0544413.1"/>
    <property type="molecule type" value="Genomic_DNA"/>
</dbReference>
<accession>A0A9Q3FQP6</accession>
<proteinExistence type="predicted"/>
<organism evidence="1 2">
    <name type="scientific">Austropuccinia psidii MF-1</name>
    <dbReference type="NCBI Taxonomy" id="1389203"/>
    <lineage>
        <taxon>Eukaryota</taxon>
        <taxon>Fungi</taxon>
        <taxon>Dikarya</taxon>
        <taxon>Basidiomycota</taxon>
        <taxon>Pucciniomycotina</taxon>
        <taxon>Pucciniomycetes</taxon>
        <taxon>Pucciniales</taxon>
        <taxon>Sphaerophragmiaceae</taxon>
        <taxon>Austropuccinia</taxon>
    </lineage>
</organism>
<dbReference type="AlphaFoldDB" id="A0A9Q3FQP6"/>
<comment type="caution">
    <text evidence="1">The sequence shown here is derived from an EMBL/GenBank/DDBJ whole genome shotgun (WGS) entry which is preliminary data.</text>
</comment>
<dbReference type="Proteomes" id="UP000765509">
    <property type="component" value="Unassembled WGS sequence"/>
</dbReference>
<keyword evidence="2" id="KW-1185">Reference proteome</keyword>
<reference evidence="1" key="1">
    <citation type="submission" date="2021-03" db="EMBL/GenBank/DDBJ databases">
        <title>Draft genome sequence of rust myrtle Austropuccinia psidii MF-1, a brazilian biotype.</title>
        <authorList>
            <person name="Quecine M.C."/>
            <person name="Pachon D.M.R."/>
            <person name="Bonatelli M.L."/>
            <person name="Correr F.H."/>
            <person name="Franceschini L.M."/>
            <person name="Leite T.F."/>
            <person name="Margarido G.R.A."/>
            <person name="Almeida C.A."/>
            <person name="Ferrarezi J.A."/>
            <person name="Labate C.A."/>
        </authorList>
    </citation>
    <scope>NUCLEOTIDE SEQUENCE</scope>
    <source>
        <strain evidence="1">MF-1</strain>
    </source>
</reference>
<protein>
    <submittedName>
        <fullName evidence="1">Uncharacterized protein</fullName>
    </submittedName>
</protein>
<name>A0A9Q3FQP6_9BASI</name>